<reference evidence="1 2" key="1">
    <citation type="submission" date="2012-06" db="EMBL/GenBank/DDBJ databases">
        <title>Finished chromosome of genome of Oscillatoria acuminata PCC 6304.</title>
        <authorList>
            <consortium name="US DOE Joint Genome Institute"/>
            <person name="Gugger M."/>
            <person name="Coursin T."/>
            <person name="Rippka R."/>
            <person name="Tandeau De Marsac N."/>
            <person name="Huntemann M."/>
            <person name="Wei C.-L."/>
            <person name="Han J."/>
            <person name="Detter J.C."/>
            <person name="Han C."/>
            <person name="Tapia R."/>
            <person name="Davenport K."/>
            <person name="Daligault H."/>
            <person name="Erkkila T."/>
            <person name="Gu W."/>
            <person name="Munk A.C.C."/>
            <person name="Teshima H."/>
            <person name="Xu Y."/>
            <person name="Chain P."/>
            <person name="Chen A."/>
            <person name="Krypides N."/>
            <person name="Mavromatis K."/>
            <person name="Markowitz V."/>
            <person name="Szeto E."/>
            <person name="Ivanova N."/>
            <person name="Mikhailova N."/>
            <person name="Ovchinnikova G."/>
            <person name="Pagani I."/>
            <person name="Pati A."/>
            <person name="Goodwin L."/>
            <person name="Peters L."/>
            <person name="Pitluck S."/>
            <person name="Woyke T."/>
            <person name="Kerfeld C."/>
        </authorList>
    </citation>
    <scope>NUCLEOTIDE SEQUENCE [LARGE SCALE GENOMIC DNA]</scope>
    <source>
        <strain evidence="1 2">PCC 6304</strain>
    </source>
</reference>
<evidence type="ECO:0000313" key="1">
    <source>
        <dbReference type="EMBL" id="AFY80208.1"/>
    </source>
</evidence>
<dbReference type="EMBL" id="CP003607">
    <property type="protein sequence ID" value="AFY80208.1"/>
    <property type="molecule type" value="Genomic_DNA"/>
</dbReference>
<dbReference type="InParanoid" id="K9TCP7"/>
<dbReference type="HOGENOM" id="CLU_1894623_0_0_3"/>
<protein>
    <submittedName>
        <fullName evidence="1">Uncharacterized protein</fullName>
    </submittedName>
</protein>
<keyword evidence="2" id="KW-1185">Reference proteome</keyword>
<organism evidence="1 2">
    <name type="scientific">Oscillatoria acuminata PCC 6304</name>
    <dbReference type="NCBI Taxonomy" id="56110"/>
    <lineage>
        <taxon>Bacteria</taxon>
        <taxon>Bacillati</taxon>
        <taxon>Cyanobacteriota</taxon>
        <taxon>Cyanophyceae</taxon>
        <taxon>Oscillatoriophycideae</taxon>
        <taxon>Oscillatoriales</taxon>
        <taxon>Oscillatoriaceae</taxon>
        <taxon>Oscillatoria</taxon>
    </lineage>
</organism>
<dbReference type="STRING" id="56110.Oscil6304_0461"/>
<dbReference type="KEGG" id="oac:Oscil6304_0461"/>
<evidence type="ECO:0000313" key="2">
    <source>
        <dbReference type="Proteomes" id="UP000010367"/>
    </source>
</evidence>
<dbReference type="AlphaFoldDB" id="K9TCP7"/>
<name>K9TCP7_9CYAN</name>
<dbReference type="Proteomes" id="UP000010367">
    <property type="component" value="Chromosome"/>
</dbReference>
<gene>
    <name evidence="1" type="ORF">Oscil6304_0461</name>
</gene>
<dbReference type="OrthoDB" id="517695at2"/>
<dbReference type="RefSeq" id="WP_015146858.1">
    <property type="nucleotide sequence ID" value="NC_019693.1"/>
</dbReference>
<accession>K9TCP7</accession>
<sequence>MAVIVKPCFNCEHPINMYVGQQVFGTNLGLGWYKSYSCPYCGYEIEEDGNDTTPDEIQKAVLDQEGTWLLDIEETGERAIFVVKILRKALNLSVHDAIKIKKSMPGKAIEGTKFEMNRLKQLLERQGFQSSTIKIPKPK</sequence>
<proteinExistence type="predicted"/>